<dbReference type="EMBL" id="JAUSSW010000015">
    <property type="protein sequence ID" value="MDQ0104316.1"/>
    <property type="molecule type" value="Genomic_DNA"/>
</dbReference>
<reference evidence="3 4" key="1">
    <citation type="submission" date="2023-07" db="EMBL/GenBank/DDBJ databases">
        <title>Sorghum-associated microbial communities from plants grown in Nebraska, USA.</title>
        <authorList>
            <person name="Schachtman D."/>
        </authorList>
    </citation>
    <scope>NUCLEOTIDE SEQUENCE [LARGE SCALE GENOMIC DNA]</scope>
    <source>
        <strain evidence="3 4">CC523</strain>
    </source>
</reference>
<dbReference type="Gene3D" id="3.40.50.720">
    <property type="entry name" value="NAD(P)-binding Rossmann-like Domain"/>
    <property type="match status" value="1"/>
</dbReference>
<keyword evidence="4" id="KW-1185">Reference proteome</keyword>
<evidence type="ECO:0000313" key="4">
    <source>
        <dbReference type="Proteomes" id="UP001244563"/>
    </source>
</evidence>
<dbReference type="InterPro" id="IPR001509">
    <property type="entry name" value="Epimerase_deHydtase"/>
</dbReference>
<comment type="caution">
    <text evidence="3">The sequence shown here is derived from an EMBL/GenBank/DDBJ whole genome shotgun (WGS) entry which is preliminary data.</text>
</comment>
<evidence type="ECO:0000313" key="3">
    <source>
        <dbReference type="EMBL" id="MDQ0104316.1"/>
    </source>
</evidence>
<dbReference type="Proteomes" id="UP001244563">
    <property type="component" value="Unassembled WGS sequence"/>
</dbReference>
<dbReference type="RefSeq" id="WP_306879522.1">
    <property type="nucleotide sequence ID" value="NZ_JAUSSW010000015.1"/>
</dbReference>
<proteinExistence type="inferred from homology"/>
<accession>A0ABT9TRL5</accession>
<dbReference type="Pfam" id="PF01370">
    <property type="entry name" value="Epimerase"/>
    <property type="match status" value="1"/>
</dbReference>
<evidence type="ECO:0000256" key="1">
    <source>
        <dbReference type="ARBA" id="ARBA00007637"/>
    </source>
</evidence>
<sequence>MNTDYLKAADFPEFFRDVDHLEDFMSTPSQELINDLAEVPGDVTILGAAGKMGVTLARLIKRAAPDKRVIAVSRFSEAGSREHLEAWGVETISCDLLDREGVNQLPKTENVIYMAGLKFDFKGREDFLWAMNTIAPAIVAEAYAGSRIVALSTIHVYPWSNPLQGGVTEKTPPLARPGEYANSVVGRERVFEYYSKLHNSPGRNVRFVYAIDMRYGVLQEIAQWVLDGKTIPLETGTVNILWQGDAINQFARLLRHTDTPASPINIGGPELVSVRHIANRFGEIFGLTPTFSGTETDCLAVNCDEAAGILGNPNVPVETMIKWVAEWAKAGKPTLGKPSKFEVRTGVF</sequence>
<name>A0ABT9TRL5_PAENI</name>
<organism evidence="3 4">
    <name type="scientific">Paenarthrobacter nicotinovorans</name>
    <name type="common">Arthrobacter nicotinovorans</name>
    <dbReference type="NCBI Taxonomy" id="29320"/>
    <lineage>
        <taxon>Bacteria</taxon>
        <taxon>Bacillati</taxon>
        <taxon>Actinomycetota</taxon>
        <taxon>Actinomycetes</taxon>
        <taxon>Micrococcales</taxon>
        <taxon>Micrococcaceae</taxon>
        <taxon>Paenarthrobacter</taxon>
    </lineage>
</organism>
<dbReference type="PANTHER" id="PTHR43000">
    <property type="entry name" value="DTDP-D-GLUCOSE 4,6-DEHYDRATASE-RELATED"/>
    <property type="match status" value="1"/>
</dbReference>
<feature type="domain" description="NAD-dependent epimerase/dehydratase" evidence="2">
    <location>
        <begin position="43"/>
        <end position="207"/>
    </location>
</feature>
<dbReference type="InterPro" id="IPR036291">
    <property type="entry name" value="NAD(P)-bd_dom_sf"/>
</dbReference>
<evidence type="ECO:0000259" key="2">
    <source>
        <dbReference type="Pfam" id="PF01370"/>
    </source>
</evidence>
<comment type="similarity">
    <text evidence="1">Belongs to the NAD(P)-dependent epimerase/dehydratase family.</text>
</comment>
<dbReference type="SUPFAM" id="SSF51735">
    <property type="entry name" value="NAD(P)-binding Rossmann-fold domains"/>
    <property type="match status" value="1"/>
</dbReference>
<gene>
    <name evidence="3" type="ORF">J2T10_003990</name>
</gene>
<protein>
    <submittedName>
        <fullName evidence="3">Nucleoside-diphosphate-sugar epimerase</fullName>
    </submittedName>
</protein>